<dbReference type="EMBL" id="JABFTP020000001">
    <property type="protein sequence ID" value="KAL3265515.1"/>
    <property type="molecule type" value="Genomic_DNA"/>
</dbReference>
<proteinExistence type="predicted"/>
<dbReference type="Proteomes" id="UP001516400">
    <property type="component" value="Unassembled WGS sequence"/>
</dbReference>
<reference evidence="1 2" key="1">
    <citation type="journal article" date="2021" name="BMC Biol.">
        <title>Horizontally acquired antibacterial genes associated with adaptive radiation of ladybird beetles.</title>
        <authorList>
            <person name="Li H.S."/>
            <person name="Tang X.F."/>
            <person name="Huang Y.H."/>
            <person name="Xu Z.Y."/>
            <person name="Chen M.L."/>
            <person name="Du X.Y."/>
            <person name="Qiu B.Y."/>
            <person name="Chen P.T."/>
            <person name="Zhang W."/>
            <person name="Slipinski A."/>
            <person name="Escalona H.E."/>
            <person name="Waterhouse R.M."/>
            <person name="Zwick A."/>
            <person name="Pang H."/>
        </authorList>
    </citation>
    <scope>NUCLEOTIDE SEQUENCE [LARGE SCALE GENOMIC DNA]</scope>
    <source>
        <strain evidence="1">SYSU2018</strain>
    </source>
</reference>
<keyword evidence="2" id="KW-1185">Reference proteome</keyword>
<protein>
    <submittedName>
        <fullName evidence="1">Uncharacterized protein</fullName>
    </submittedName>
</protein>
<organism evidence="1 2">
    <name type="scientific">Cryptolaemus montrouzieri</name>
    <dbReference type="NCBI Taxonomy" id="559131"/>
    <lineage>
        <taxon>Eukaryota</taxon>
        <taxon>Metazoa</taxon>
        <taxon>Ecdysozoa</taxon>
        <taxon>Arthropoda</taxon>
        <taxon>Hexapoda</taxon>
        <taxon>Insecta</taxon>
        <taxon>Pterygota</taxon>
        <taxon>Neoptera</taxon>
        <taxon>Endopterygota</taxon>
        <taxon>Coleoptera</taxon>
        <taxon>Polyphaga</taxon>
        <taxon>Cucujiformia</taxon>
        <taxon>Coccinelloidea</taxon>
        <taxon>Coccinellidae</taxon>
        <taxon>Scymninae</taxon>
        <taxon>Scymnini</taxon>
        <taxon>Cryptolaemus</taxon>
    </lineage>
</organism>
<feature type="non-terminal residue" evidence="1">
    <location>
        <position position="1"/>
    </location>
</feature>
<gene>
    <name evidence="1" type="ORF">HHI36_009719</name>
</gene>
<name>A0ABD2MGN9_9CUCU</name>
<evidence type="ECO:0000313" key="1">
    <source>
        <dbReference type="EMBL" id="KAL3265515.1"/>
    </source>
</evidence>
<accession>A0ABD2MGN9</accession>
<comment type="caution">
    <text evidence="1">The sequence shown here is derived from an EMBL/GenBank/DDBJ whole genome shotgun (WGS) entry which is preliminary data.</text>
</comment>
<dbReference type="AlphaFoldDB" id="A0ABD2MGN9"/>
<evidence type="ECO:0000313" key="2">
    <source>
        <dbReference type="Proteomes" id="UP001516400"/>
    </source>
</evidence>
<sequence>EFNVTITNRQPTRPVSGSCLDNNLVNFDGVSEVVERQISDNSAVKFVLQKDVLVSGLLEKILKRSINDRFLLAFLEKLSEVEWIGIYEMKSDENQVWECFFNWYKEFFDESFPRIRVTPFFALKPFIQSPQIKSLKHSLDYRSVISATRPEYRPAYNFVKKRYDVAISHSRKVQ</sequence>